<keyword evidence="2" id="KW-1185">Reference proteome</keyword>
<dbReference type="Proteomes" id="UP001589589">
    <property type="component" value="Unassembled WGS sequence"/>
</dbReference>
<gene>
    <name evidence="1" type="ORF">ACFFUQ_05950</name>
</gene>
<organism evidence="1 2">
    <name type="scientific">Flavobacterium branchiarum</name>
    <dbReference type="NCBI Taxonomy" id="1114870"/>
    <lineage>
        <taxon>Bacteria</taxon>
        <taxon>Pseudomonadati</taxon>
        <taxon>Bacteroidota</taxon>
        <taxon>Flavobacteriia</taxon>
        <taxon>Flavobacteriales</taxon>
        <taxon>Flavobacteriaceae</taxon>
        <taxon>Flavobacterium</taxon>
    </lineage>
</organism>
<reference evidence="1 2" key="1">
    <citation type="submission" date="2024-09" db="EMBL/GenBank/DDBJ databases">
        <authorList>
            <person name="Sun Q."/>
            <person name="Mori K."/>
        </authorList>
    </citation>
    <scope>NUCLEOTIDE SEQUENCE [LARGE SCALE GENOMIC DNA]</scope>
    <source>
        <strain evidence="1 2">CECT 7908</strain>
    </source>
</reference>
<sequence>MATKAQVYTGTGSAIDNYNNPKKQLTDIVNGNRNGKDNWGLFEPEHKYAKVHKLIRSICISKEWSLPNEKWGVIADLNKLSDFLKSEKSPVRKPLMNMNKQELEKTITALKAIVVHHYNKKCK</sequence>
<protein>
    <submittedName>
        <fullName evidence="1">Uncharacterized protein</fullName>
    </submittedName>
</protein>
<accession>A0ABV5FJ35</accession>
<evidence type="ECO:0000313" key="1">
    <source>
        <dbReference type="EMBL" id="MFB9063559.1"/>
    </source>
</evidence>
<name>A0ABV5FJ35_9FLAO</name>
<dbReference type="EMBL" id="JBHMEX010000022">
    <property type="protein sequence ID" value="MFB9063559.1"/>
    <property type="molecule type" value="Genomic_DNA"/>
</dbReference>
<evidence type="ECO:0000313" key="2">
    <source>
        <dbReference type="Proteomes" id="UP001589589"/>
    </source>
</evidence>
<dbReference type="RefSeq" id="WP_290268198.1">
    <property type="nucleotide sequence ID" value="NZ_JAUFQQ010000005.1"/>
</dbReference>
<proteinExistence type="predicted"/>
<comment type="caution">
    <text evidence="1">The sequence shown here is derived from an EMBL/GenBank/DDBJ whole genome shotgun (WGS) entry which is preliminary data.</text>
</comment>